<evidence type="ECO:0000313" key="2">
    <source>
        <dbReference type="EMBL" id="TJY34062.1"/>
    </source>
</evidence>
<dbReference type="Proteomes" id="UP000307657">
    <property type="component" value="Unassembled WGS sequence"/>
</dbReference>
<dbReference type="AlphaFoldDB" id="A0A4U0EUI3"/>
<keyword evidence="1" id="KW-0812">Transmembrane</keyword>
<keyword evidence="1" id="KW-1133">Transmembrane helix</keyword>
<feature type="transmembrane region" description="Helical" evidence="1">
    <location>
        <begin position="54"/>
        <end position="76"/>
    </location>
</feature>
<sequence length="116" mass="13159">MLAFYVFWNPSETNMFPKCPVYAVTGIYCPGCGSQRAAHQILNGNLIEGLRHNYLIALLGLVLLYQAFMFIINNVLNKGITNLLHQSKVTMSILVIIILFWVLRNINLFPFTELAP</sequence>
<keyword evidence="1" id="KW-0472">Membrane</keyword>
<feature type="transmembrane region" description="Helical" evidence="1">
    <location>
        <begin position="88"/>
        <end position="106"/>
    </location>
</feature>
<evidence type="ECO:0000256" key="1">
    <source>
        <dbReference type="SAM" id="Phobius"/>
    </source>
</evidence>
<accession>A0A4U0EUI3</accession>
<dbReference type="RefSeq" id="WP_136844418.1">
    <property type="nucleotide sequence ID" value="NZ_SUPL01000006.1"/>
</dbReference>
<protein>
    <submittedName>
        <fullName evidence="2">DUF2752 domain-containing protein</fullName>
    </submittedName>
</protein>
<organism evidence="2 3">
    <name type="scientific">Pontimicrobium aquaticum</name>
    <dbReference type="NCBI Taxonomy" id="2565367"/>
    <lineage>
        <taxon>Bacteria</taxon>
        <taxon>Pseudomonadati</taxon>
        <taxon>Bacteroidota</taxon>
        <taxon>Flavobacteriia</taxon>
        <taxon>Flavobacteriales</taxon>
        <taxon>Flavobacteriaceae</taxon>
        <taxon>Pontimicrobium</taxon>
    </lineage>
</organism>
<gene>
    <name evidence="2" type="ORF">E5167_12155</name>
</gene>
<evidence type="ECO:0000313" key="3">
    <source>
        <dbReference type="Proteomes" id="UP000307657"/>
    </source>
</evidence>
<reference evidence="2 3" key="1">
    <citation type="submission" date="2019-04" db="EMBL/GenBank/DDBJ databases">
        <title>Lacinutrix sp. nov., isolated from marine water.</title>
        <authorList>
            <person name="Kim W."/>
        </authorList>
    </citation>
    <scope>NUCLEOTIDE SEQUENCE [LARGE SCALE GENOMIC DNA]</scope>
    <source>
        <strain evidence="2 3">CAU 1491</strain>
    </source>
</reference>
<proteinExistence type="predicted"/>
<dbReference type="OrthoDB" id="9815897at2"/>
<comment type="caution">
    <text evidence="2">The sequence shown here is derived from an EMBL/GenBank/DDBJ whole genome shotgun (WGS) entry which is preliminary data.</text>
</comment>
<dbReference type="EMBL" id="SUPL01000006">
    <property type="protein sequence ID" value="TJY34062.1"/>
    <property type="molecule type" value="Genomic_DNA"/>
</dbReference>
<keyword evidence="3" id="KW-1185">Reference proteome</keyword>
<name>A0A4U0EUI3_9FLAO</name>
<dbReference type="InterPro" id="IPR021215">
    <property type="entry name" value="DUF2752"/>
</dbReference>
<dbReference type="Pfam" id="PF10825">
    <property type="entry name" value="DUF2752"/>
    <property type="match status" value="1"/>
</dbReference>